<evidence type="ECO:0000313" key="3">
    <source>
        <dbReference type="EMBL" id="CAB4156490.1"/>
    </source>
</evidence>
<name>A0A6J5N9Y4_9CAUD</name>
<keyword evidence="2" id="KW-0472">Membrane</keyword>
<accession>A0A6J5N9Y4</accession>
<proteinExistence type="predicted"/>
<keyword evidence="2" id="KW-0812">Transmembrane</keyword>
<gene>
    <name evidence="3" type="ORF">UFOVP655_62</name>
</gene>
<sequence length="92" mass="10344">MAEHEPTLGEIMRRLDDLTSEVKQINTNIGETYVRRDVYSSDSARFQQAMESILQRVEKMESRSEWVVRTVGALIIASVVGASVYIGQIIGL</sequence>
<evidence type="ECO:0000256" key="1">
    <source>
        <dbReference type="SAM" id="Coils"/>
    </source>
</evidence>
<keyword evidence="2" id="KW-1133">Transmembrane helix</keyword>
<evidence type="ECO:0000256" key="2">
    <source>
        <dbReference type="SAM" id="Phobius"/>
    </source>
</evidence>
<reference evidence="3" key="1">
    <citation type="submission" date="2020-04" db="EMBL/GenBank/DDBJ databases">
        <authorList>
            <person name="Chiriac C."/>
            <person name="Salcher M."/>
            <person name="Ghai R."/>
            <person name="Kavagutti S V."/>
        </authorList>
    </citation>
    <scope>NUCLEOTIDE SEQUENCE</scope>
</reference>
<dbReference type="EMBL" id="LR796637">
    <property type="protein sequence ID" value="CAB4156490.1"/>
    <property type="molecule type" value="Genomic_DNA"/>
</dbReference>
<protein>
    <submittedName>
        <fullName evidence="3">Uncharacterized protein</fullName>
    </submittedName>
</protein>
<feature type="transmembrane region" description="Helical" evidence="2">
    <location>
        <begin position="66"/>
        <end position="90"/>
    </location>
</feature>
<organism evidence="3">
    <name type="scientific">uncultured Caudovirales phage</name>
    <dbReference type="NCBI Taxonomy" id="2100421"/>
    <lineage>
        <taxon>Viruses</taxon>
        <taxon>Duplodnaviria</taxon>
        <taxon>Heunggongvirae</taxon>
        <taxon>Uroviricota</taxon>
        <taxon>Caudoviricetes</taxon>
        <taxon>Peduoviridae</taxon>
        <taxon>Maltschvirus</taxon>
        <taxon>Maltschvirus maltsch</taxon>
    </lineage>
</organism>
<feature type="coiled-coil region" evidence="1">
    <location>
        <begin position="8"/>
        <end position="63"/>
    </location>
</feature>
<keyword evidence="1" id="KW-0175">Coiled coil</keyword>